<dbReference type="WBParaSite" id="ES5_v2.g22285.t1">
    <property type="protein sequence ID" value="ES5_v2.g22285.t1"/>
    <property type="gene ID" value="ES5_v2.g22285"/>
</dbReference>
<evidence type="ECO:0000313" key="1">
    <source>
        <dbReference type="Proteomes" id="UP000887579"/>
    </source>
</evidence>
<dbReference type="Proteomes" id="UP000887579">
    <property type="component" value="Unplaced"/>
</dbReference>
<protein>
    <submittedName>
        <fullName evidence="2">G-protein coupled receptors family 1 profile domain-containing protein</fullName>
    </submittedName>
</protein>
<organism evidence="1 2">
    <name type="scientific">Panagrolaimus sp. ES5</name>
    <dbReference type="NCBI Taxonomy" id="591445"/>
    <lineage>
        <taxon>Eukaryota</taxon>
        <taxon>Metazoa</taxon>
        <taxon>Ecdysozoa</taxon>
        <taxon>Nematoda</taxon>
        <taxon>Chromadorea</taxon>
        <taxon>Rhabditida</taxon>
        <taxon>Tylenchina</taxon>
        <taxon>Panagrolaimomorpha</taxon>
        <taxon>Panagrolaimoidea</taxon>
        <taxon>Panagrolaimidae</taxon>
        <taxon>Panagrolaimus</taxon>
    </lineage>
</organism>
<evidence type="ECO:0000313" key="2">
    <source>
        <dbReference type="WBParaSite" id="ES5_v2.g22285.t1"/>
    </source>
</evidence>
<proteinExistence type="predicted"/>
<reference evidence="2" key="1">
    <citation type="submission" date="2022-11" db="UniProtKB">
        <authorList>
            <consortium name="WormBaseParasite"/>
        </authorList>
    </citation>
    <scope>IDENTIFICATION</scope>
</reference>
<sequence length="331" mass="38370">MVNYTVCPGESRQLSDTYALFGQIVNGILTTLCVVLGSIGNIHSIKAVHFTNFDKNRGVVLAVSLLALALWDTILLWCAFFYYGMKSITQSPRSDMLNLMTPFIHAFSQIANTASIWCVVSITIQRYMATRDPFRTTRHSRVPVITSFRAERRKPSLTFIYCSIYRRHFRVPIMLSIVAILINIPAFFEIVSKLCYRMPEGRLGYGLYITSLRLNAYYKLWYKVVFRMLVQSCGPNAIIFFLTIWTVFLLKGSNRSRRQLFQMSESLLDRYNSKETMQTMVSMMLVVKFLLFRSLSFMLDIWEVTFGYGDKLREYIYVVDISNFFGGFLTK</sequence>
<accession>A0AC34FY13</accession>
<name>A0AC34FY13_9BILA</name>